<name>A0A3L8DFN2_OOCBI</name>
<dbReference type="InterPro" id="IPR001478">
    <property type="entry name" value="PDZ"/>
</dbReference>
<dbReference type="CDD" id="cd06671">
    <property type="entry name" value="PDZ7_MUPP1-PD6_PATJ-like"/>
    <property type="match status" value="1"/>
</dbReference>
<proteinExistence type="predicted"/>
<feature type="domain" description="PDZ" evidence="2">
    <location>
        <begin position="1007"/>
        <end position="1101"/>
    </location>
</feature>
<dbReference type="CDD" id="cd06672">
    <property type="entry name" value="PDZ8_MUPP1-PDZ7_PATJ-PDZ2_INAD-like"/>
    <property type="match status" value="1"/>
</dbReference>
<organism evidence="3">
    <name type="scientific">Ooceraea biroi</name>
    <name type="common">Clonal raider ant</name>
    <name type="synonym">Cerapachys biroi</name>
    <dbReference type="NCBI Taxonomy" id="2015173"/>
    <lineage>
        <taxon>Eukaryota</taxon>
        <taxon>Metazoa</taxon>
        <taxon>Ecdysozoa</taxon>
        <taxon>Arthropoda</taxon>
        <taxon>Hexapoda</taxon>
        <taxon>Insecta</taxon>
        <taxon>Pterygota</taxon>
        <taxon>Neoptera</taxon>
        <taxon>Endopterygota</taxon>
        <taxon>Hymenoptera</taxon>
        <taxon>Apocrita</taxon>
        <taxon>Aculeata</taxon>
        <taxon>Formicoidea</taxon>
        <taxon>Formicidae</taxon>
        <taxon>Dorylinae</taxon>
        <taxon>Ooceraea</taxon>
    </lineage>
</organism>
<reference evidence="3" key="2">
    <citation type="submission" date="2018-07" db="EMBL/GenBank/DDBJ databases">
        <authorList>
            <person name="Mckenzie S.K."/>
            <person name="Kronauer D.J.C."/>
        </authorList>
    </citation>
    <scope>NUCLEOTIDE SEQUENCE</scope>
    <source>
        <strain evidence="3">Clonal line C1</strain>
    </source>
</reference>
<feature type="compositionally biased region" description="Polar residues" evidence="1">
    <location>
        <begin position="797"/>
        <end position="817"/>
    </location>
</feature>
<evidence type="ECO:0000256" key="1">
    <source>
        <dbReference type="SAM" id="MobiDB-lite"/>
    </source>
</evidence>
<protein>
    <recommendedName>
        <fullName evidence="2">PDZ domain-containing protein</fullName>
    </recommendedName>
</protein>
<feature type="region of interest" description="Disordered" evidence="1">
    <location>
        <begin position="692"/>
        <end position="716"/>
    </location>
</feature>
<feature type="domain" description="PDZ" evidence="2">
    <location>
        <begin position="1658"/>
        <end position="1726"/>
    </location>
</feature>
<comment type="caution">
    <text evidence="3">The sequence shown here is derived from an EMBL/GenBank/DDBJ whole genome shotgun (WGS) entry which is preliminary data.</text>
</comment>
<feature type="compositionally biased region" description="Basic and acidic residues" evidence="1">
    <location>
        <begin position="182"/>
        <end position="192"/>
    </location>
</feature>
<feature type="compositionally biased region" description="Polar residues" evidence="1">
    <location>
        <begin position="397"/>
        <end position="410"/>
    </location>
</feature>
<dbReference type="Pfam" id="PF00595">
    <property type="entry name" value="PDZ"/>
    <property type="match status" value="5"/>
</dbReference>
<feature type="region of interest" description="Disordered" evidence="1">
    <location>
        <begin position="1512"/>
        <end position="1553"/>
    </location>
</feature>
<feature type="compositionally biased region" description="Polar residues" evidence="1">
    <location>
        <begin position="33"/>
        <end position="45"/>
    </location>
</feature>
<gene>
    <name evidence="3" type="ORF">DMN91_007832</name>
</gene>
<dbReference type="SMART" id="SM00228">
    <property type="entry name" value="PDZ"/>
    <property type="match status" value="5"/>
</dbReference>
<dbReference type="InterPro" id="IPR036034">
    <property type="entry name" value="PDZ_sf"/>
</dbReference>
<feature type="region of interest" description="Disordered" evidence="1">
    <location>
        <begin position="143"/>
        <end position="286"/>
    </location>
</feature>
<feature type="compositionally biased region" description="Basic and acidic residues" evidence="1">
    <location>
        <begin position="427"/>
        <end position="443"/>
    </location>
</feature>
<dbReference type="PANTHER" id="PTHR19964">
    <property type="entry name" value="MULTIPLE PDZ DOMAIN PROTEIN"/>
    <property type="match status" value="1"/>
</dbReference>
<dbReference type="PANTHER" id="PTHR19964:SF89">
    <property type="entry name" value="INACTIVATION-NO-AFTER-POTENTIAL D PROTEIN-LIKE PROTEIN"/>
    <property type="match status" value="1"/>
</dbReference>
<feature type="compositionally biased region" description="Acidic residues" evidence="1">
    <location>
        <begin position="929"/>
        <end position="938"/>
    </location>
</feature>
<dbReference type="PROSITE" id="PS50106">
    <property type="entry name" value="PDZ"/>
    <property type="match status" value="5"/>
</dbReference>
<feature type="region of interest" description="Disordered" evidence="1">
    <location>
        <begin position="1"/>
        <end position="83"/>
    </location>
</feature>
<feature type="compositionally biased region" description="Polar residues" evidence="1">
    <location>
        <begin position="165"/>
        <end position="180"/>
    </location>
</feature>
<feature type="domain" description="PDZ" evidence="2">
    <location>
        <begin position="1566"/>
        <end position="1635"/>
    </location>
</feature>
<feature type="compositionally biased region" description="Basic and acidic residues" evidence="1">
    <location>
        <begin position="692"/>
        <end position="701"/>
    </location>
</feature>
<feature type="domain" description="PDZ" evidence="2">
    <location>
        <begin position="1425"/>
        <end position="1510"/>
    </location>
</feature>
<feature type="region of interest" description="Disordered" evidence="1">
    <location>
        <begin position="1106"/>
        <end position="1253"/>
    </location>
</feature>
<dbReference type="Proteomes" id="UP000279307">
    <property type="component" value="Chromosome 8"/>
</dbReference>
<dbReference type="Gene3D" id="2.30.42.10">
    <property type="match status" value="5"/>
</dbReference>
<feature type="compositionally biased region" description="Basic and acidic residues" evidence="1">
    <location>
        <begin position="1109"/>
        <end position="1119"/>
    </location>
</feature>
<dbReference type="SUPFAM" id="SSF50156">
    <property type="entry name" value="PDZ domain-like"/>
    <property type="match status" value="5"/>
</dbReference>
<dbReference type="InterPro" id="IPR051342">
    <property type="entry name" value="PDZ_scaffold"/>
</dbReference>
<feature type="compositionally biased region" description="Low complexity" evidence="1">
    <location>
        <begin position="1128"/>
        <end position="1142"/>
    </location>
</feature>
<dbReference type="CDD" id="cd23064">
    <property type="entry name" value="PDZ3_INAD-like"/>
    <property type="match status" value="1"/>
</dbReference>
<feature type="compositionally biased region" description="Basic and acidic residues" evidence="1">
    <location>
        <begin position="212"/>
        <end position="237"/>
    </location>
</feature>
<feature type="domain" description="PDZ" evidence="2">
    <location>
        <begin position="1308"/>
        <end position="1377"/>
    </location>
</feature>
<evidence type="ECO:0000313" key="3">
    <source>
        <dbReference type="EMBL" id="RLU19275.1"/>
    </source>
</evidence>
<feature type="compositionally biased region" description="Basic residues" evidence="1">
    <location>
        <begin position="72"/>
        <end position="81"/>
    </location>
</feature>
<feature type="region of interest" description="Disordered" evidence="1">
    <location>
        <begin position="868"/>
        <end position="974"/>
    </location>
</feature>
<feature type="compositionally biased region" description="Basic and acidic residues" evidence="1">
    <location>
        <begin position="783"/>
        <end position="796"/>
    </location>
</feature>
<feature type="compositionally biased region" description="Low complexity" evidence="1">
    <location>
        <begin position="953"/>
        <end position="972"/>
    </location>
</feature>
<reference evidence="3" key="1">
    <citation type="journal article" date="2018" name="Genome Res.">
        <title>The genomic architecture and molecular evolution of ant odorant receptors.</title>
        <authorList>
            <person name="McKenzie S.K."/>
            <person name="Kronauer D.J.C."/>
        </authorList>
    </citation>
    <scope>NUCLEOTIDE SEQUENCE [LARGE SCALE GENOMIC DNA]</scope>
    <source>
        <strain evidence="3">Clonal line C1</strain>
    </source>
</reference>
<sequence length="1743" mass="193884">MIQKVTPKIKRSKSFPNESETTDRAAELEDMLSSRSGITETSTNKPEVDEDEEEEQWKDASPLTPICSPARRPAKLHHRDKRSPTRYVDVDNDVEIIHEFYPTTSKTMLEETSIVSYGGTIIVETTRIPRHTKDVAARMEKVGPKVKLKKQASLELDRVPPVQEEPSSSAEEVSRVTATMKSLRETEKAERRKSLKRHSSVESEGRTSTSRETLERSDTSSEKGAKKKVFTEKEEGKRRSKKSGKRSAKSERKLEEESSRRRLESLEDEPYRRTREERKSLKEQECIERVTEFLTRHSIPSYPDMSLVMAEITVPEVVDEQSEQRVKRPSVIGREEKIVSPPTVVETSIASTKRKESLKSVPETVEETKDSRKDSKTTAKDTKRLSESKRQRPILERTTTIVPDAQQSEPAVQEPVKRPSSLRKRRDSFSRESSRESLLEEKKGVRIQEDVQEIFFEDTSDQVTDLLPEVQLVTARIITAEEASASASTLRFEEATTRIEIYSPPEVAVVSETVKARLMRAPSPEVVDVASTLQLPALAKSTSETTLTEEKLETAEDHKISVRNLKPEILLDLSKMSDNGEEIEETGEDGREVKERRLSRTGSEGSKRLAKGQKQEEFPFTIGSLAQPDRPHLTILHESLTGSVGDIPRKITAEDAKESAASSVRRKSIPIPRDLPIRPSELADLVIPAQEDLQKKEEARDYGQTPSRQKRSPLEEVIRRHEEDSLICKEHSLEYQSQTLESQSDHLFHEVIASSLEDVLRPIPESWTREVYEESLEEVEHSFKETQYSPKEKRDVQTQTVQESKSTQCSPEQSVTSPYEEPSRISPFHVGQKYFQSPRREVQTQTQGEDKSVQCSLDDLGELVRGEFTDSPARSEQIQESKSIQCIPEDISVRSPDRSRSYPREDILRSPRREVEVQTYQESKAIQCSDDELLEADQPDAGTHPERQSRPASSTSRKTESSPSSSSSSPRKFPTVVFVEGKGDMTVTHREHDGDVAWSKHWGPERLVEIYREPKTSLGLSIVGGKVDLHNGGSSKSQNISGIFIKNVLPNSPAGRTGGLKIGDRIIEVDGVDLRHSTHERAVEVIQAAGNPVCLLVQSLVHLSPEHGSSVHEERDTKARKQTVKGHTSSSSGISPSTPTTSFRRKPSPVSPARSITPEVIQAGLEDGDAQSISRGDLHRQSSKSSDAAGSSSRRSSMKKSIRKTAPSPPVNPGILREVSEEREDHAITEPPAKTKYSSDESSDEEDTRMLEGNVYTKSGIEISRKSAGNVKRTKAEIEADPEKEDEFGYTAMKIQKKYQNLGHKVLMVTLEKDRRGLGISLAGHKDRNRMAVFVCGLNPKGAAYKNGGILIGDEILEINGCVLQGRCHLNASALIKGIIGTRFKIILYRRSKAVDDIAVKPIVQFPPTLDDVYIDYDKYKGVHEVQVKKASSQYGLGIMIIEGKHLAVGQGIFVSDIQEESAAEQAGLQVGDMILAVNQDSLLGRTYDEATELLKKAEGVVRLTVCNPNECKTEDQKGQKGKDSAASTSAAQKTPRKAVSTAKETAKAEKQNPKTSKILIGTEVAIEFQKEKDEVVGIFIAGGADTPMNGVFVLDMFPEGAAGKDGRLQPGDQILSMCNENFRSIDYEKARETILKQASGTITMTVLRHEKPAEEYEVEIQKKTGRGAGICFAAYRSGKGAYVSELTAGGNAIETGKICKGDQLIAISGLDVREVSLDDIAFHMKISNPLQLKLARYKSAKQ</sequence>
<feature type="compositionally biased region" description="Basic and acidic residues" evidence="1">
    <location>
        <begin position="588"/>
        <end position="598"/>
    </location>
</feature>
<evidence type="ECO:0000259" key="2">
    <source>
        <dbReference type="PROSITE" id="PS50106"/>
    </source>
</evidence>
<feature type="region of interest" description="Disordered" evidence="1">
    <location>
        <begin position="343"/>
        <end position="443"/>
    </location>
</feature>
<feature type="compositionally biased region" description="Basic and acidic residues" evidence="1">
    <location>
        <begin position="891"/>
        <end position="916"/>
    </location>
</feature>
<feature type="compositionally biased region" description="Low complexity" evidence="1">
    <location>
        <begin position="1183"/>
        <end position="1195"/>
    </location>
</feature>
<feature type="region of interest" description="Disordered" evidence="1">
    <location>
        <begin position="576"/>
        <end position="615"/>
    </location>
</feature>
<accession>A0A3L8DFN2</accession>
<dbReference type="EMBL" id="QOIP01000008">
    <property type="protein sequence ID" value="RLU19275.1"/>
    <property type="molecule type" value="Genomic_DNA"/>
</dbReference>
<dbReference type="OrthoDB" id="6022242at2759"/>
<feature type="compositionally biased region" description="Basic and acidic residues" evidence="1">
    <location>
        <begin position="1218"/>
        <end position="1228"/>
    </location>
</feature>
<feature type="compositionally biased region" description="Basic residues" evidence="1">
    <location>
        <begin position="238"/>
        <end position="247"/>
    </location>
</feature>
<feature type="compositionally biased region" description="Basic and acidic residues" evidence="1">
    <location>
        <begin position="248"/>
        <end position="286"/>
    </location>
</feature>
<feature type="region of interest" description="Disordered" evidence="1">
    <location>
        <begin position="783"/>
        <end position="827"/>
    </location>
</feature>
<feature type="compositionally biased region" description="Basic and acidic residues" evidence="1">
    <location>
        <begin position="366"/>
        <end position="395"/>
    </location>
</feature>
<feature type="compositionally biased region" description="Basic and acidic residues" evidence="1">
    <location>
        <begin position="1512"/>
        <end position="1524"/>
    </location>
</feature>
<feature type="compositionally biased region" description="Polar residues" evidence="1">
    <location>
        <begin position="872"/>
        <end position="884"/>
    </location>
</feature>